<dbReference type="OrthoDB" id="9792858at2"/>
<feature type="domain" description="Flavin reductase like" evidence="3">
    <location>
        <begin position="18"/>
        <end position="161"/>
    </location>
</feature>
<evidence type="ECO:0000313" key="4">
    <source>
        <dbReference type="EMBL" id="SFB46037.1"/>
    </source>
</evidence>
<dbReference type="GO" id="GO:0010181">
    <property type="term" value="F:FMN binding"/>
    <property type="evidence" value="ECO:0007669"/>
    <property type="project" value="InterPro"/>
</dbReference>
<dbReference type="InterPro" id="IPR002563">
    <property type="entry name" value="Flavin_Rdtase-like_dom"/>
</dbReference>
<dbReference type="PANTHER" id="PTHR30466:SF11">
    <property type="entry name" value="FLAVIN-DEPENDENT MONOOXYGENASE, REDUCTASE SUBUNIT HSAB"/>
    <property type="match status" value="1"/>
</dbReference>
<dbReference type="GO" id="GO:0042602">
    <property type="term" value="F:riboflavin reductase (NADPH) activity"/>
    <property type="evidence" value="ECO:0007669"/>
    <property type="project" value="TreeGrafter"/>
</dbReference>
<dbReference type="STRING" id="490629.SAMN05216266_112137"/>
<dbReference type="InterPro" id="IPR054682">
    <property type="entry name" value="HsaB"/>
</dbReference>
<keyword evidence="4" id="KW-0503">Monooxygenase</keyword>
<dbReference type="EMBL" id="FOKG01000012">
    <property type="protein sequence ID" value="SFB46037.1"/>
    <property type="molecule type" value="Genomic_DNA"/>
</dbReference>
<keyword evidence="5" id="KW-1185">Reference proteome</keyword>
<name>A0A1I1B7K0_9PSEU</name>
<dbReference type="SMART" id="SM00903">
    <property type="entry name" value="Flavin_Reduct"/>
    <property type="match status" value="1"/>
</dbReference>
<dbReference type="SUPFAM" id="SSF50475">
    <property type="entry name" value="FMN-binding split barrel"/>
    <property type="match status" value="1"/>
</dbReference>
<evidence type="ECO:0000256" key="2">
    <source>
        <dbReference type="ARBA" id="ARBA00023002"/>
    </source>
</evidence>
<gene>
    <name evidence="4" type="ORF">SAMN05216266_112137</name>
</gene>
<comment type="similarity">
    <text evidence="1">Belongs to the non-flavoprotein flavin reductase family.</text>
</comment>
<dbReference type="Gene3D" id="2.30.110.10">
    <property type="entry name" value="Electron Transport, Fmn-binding Protein, Chain A"/>
    <property type="match status" value="1"/>
</dbReference>
<dbReference type="RefSeq" id="WP_091674820.1">
    <property type="nucleotide sequence ID" value="NZ_FOKG01000012.1"/>
</dbReference>
<dbReference type="Proteomes" id="UP000243799">
    <property type="component" value="Unassembled WGS sequence"/>
</dbReference>
<dbReference type="PANTHER" id="PTHR30466">
    <property type="entry name" value="FLAVIN REDUCTASE"/>
    <property type="match status" value="1"/>
</dbReference>
<proteinExistence type="inferred from homology"/>
<dbReference type="AlphaFoldDB" id="A0A1I1B7K0"/>
<evidence type="ECO:0000259" key="3">
    <source>
        <dbReference type="SMART" id="SM00903"/>
    </source>
</evidence>
<dbReference type="InterPro" id="IPR012349">
    <property type="entry name" value="Split_barrel_FMN-bd"/>
</dbReference>
<dbReference type="InterPro" id="IPR050268">
    <property type="entry name" value="NADH-dep_flavin_reductase"/>
</dbReference>
<accession>A0A1I1B7K0</accession>
<evidence type="ECO:0000256" key="1">
    <source>
        <dbReference type="ARBA" id="ARBA00008898"/>
    </source>
</evidence>
<protein>
    <submittedName>
        <fullName evidence="4">3-hydroxy-9,10-secoandrosta-1,3,5(10)-triene-9,17-dione monooxygenase reductase component</fullName>
    </submittedName>
</protein>
<organism evidence="4 5">
    <name type="scientific">Amycolatopsis marina</name>
    <dbReference type="NCBI Taxonomy" id="490629"/>
    <lineage>
        <taxon>Bacteria</taxon>
        <taxon>Bacillati</taxon>
        <taxon>Actinomycetota</taxon>
        <taxon>Actinomycetes</taxon>
        <taxon>Pseudonocardiales</taxon>
        <taxon>Pseudonocardiaceae</taxon>
        <taxon>Amycolatopsis</taxon>
    </lineage>
</organism>
<sequence>MTAGARVGFDSARFRSVLGHFCTGVTVITGHDGERPAGFACQSFAALSLDPPLVLFCPAKTSRSWPAIERAGRFAVNVLAEDQREVSAVFGARGADKFEAVGWRPAASGAPLLDGSLAWMDCVVDAVHEAGDHLVVVGRVTELGDTRDTRPLLFYRGAYTAAEDTTANGQIREDLDGMLTWPRPDDWF</sequence>
<evidence type="ECO:0000313" key="5">
    <source>
        <dbReference type="Proteomes" id="UP000243799"/>
    </source>
</evidence>
<dbReference type="Pfam" id="PF01613">
    <property type="entry name" value="Flavin_Reduct"/>
    <property type="match status" value="1"/>
</dbReference>
<dbReference type="GO" id="GO:0004497">
    <property type="term" value="F:monooxygenase activity"/>
    <property type="evidence" value="ECO:0007669"/>
    <property type="project" value="UniProtKB-KW"/>
</dbReference>
<reference evidence="5" key="1">
    <citation type="submission" date="2016-10" db="EMBL/GenBank/DDBJ databases">
        <authorList>
            <person name="Varghese N."/>
            <person name="Submissions S."/>
        </authorList>
    </citation>
    <scope>NUCLEOTIDE SEQUENCE [LARGE SCALE GENOMIC DNA]</scope>
    <source>
        <strain evidence="5">CGMCC 4.3568</strain>
    </source>
</reference>
<dbReference type="NCBIfam" id="NF045630">
    <property type="entry name" value="monooxsub_HsaB"/>
    <property type="match status" value="1"/>
</dbReference>
<keyword evidence="2" id="KW-0560">Oxidoreductase</keyword>